<keyword evidence="2" id="KW-1185">Reference proteome</keyword>
<dbReference type="Proteomes" id="UP001056778">
    <property type="component" value="Chromosome 8"/>
</dbReference>
<name>A0ACB9SQK0_HOLOL</name>
<protein>
    <submittedName>
        <fullName evidence="1">Uncharacterized protein</fullName>
    </submittedName>
</protein>
<gene>
    <name evidence="1" type="ORF">MML48_8g00004994</name>
</gene>
<reference evidence="1" key="1">
    <citation type="submission" date="2022-04" db="EMBL/GenBank/DDBJ databases">
        <title>Chromosome-scale genome assembly of Holotrichia oblita Faldermann.</title>
        <authorList>
            <person name="Rongchong L."/>
        </authorList>
    </citation>
    <scope>NUCLEOTIDE SEQUENCE</scope>
    <source>
        <strain evidence="1">81SQS9</strain>
    </source>
</reference>
<comment type="caution">
    <text evidence="1">The sequence shown here is derived from an EMBL/GenBank/DDBJ whole genome shotgun (WGS) entry which is preliminary data.</text>
</comment>
<evidence type="ECO:0000313" key="2">
    <source>
        <dbReference type="Proteomes" id="UP001056778"/>
    </source>
</evidence>
<dbReference type="EMBL" id="CM043022">
    <property type="protein sequence ID" value="KAI4456891.1"/>
    <property type="molecule type" value="Genomic_DNA"/>
</dbReference>
<organism evidence="1 2">
    <name type="scientific">Holotrichia oblita</name>
    <name type="common">Chafer beetle</name>
    <dbReference type="NCBI Taxonomy" id="644536"/>
    <lineage>
        <taxon>Eukaryota</taxon>
        <taxon>Metazoa</taxon>
        <taxon>Ecdysozoa</taxon>
        <taxon>Arthropoda</taxon>
        <taxon>Hexapoda</taxon>
        <taxon>Insecta</taxon>
        <taxon>Pterygota</taxon>
        <taxon>Neoptera</taxon>
        <taxon>Endopterygota</taxon>
        <taxon>Coleoptera</taxon>
        <taxon>Polyphaga</taxon>
        <taxon>Scarabaeiformia</taxon>
        <taxon>Scarabaeidae</taxon>
        <taxon>Melolonthinae</taxon>
        <taxon>Holotrichia</taxon>
    </lineage>
</organism>
<sequence length="744" mass="82932">MSSKKTVLKETPNVPASSQQKVKRKNDYLRECINTILKRELLHLNLKKVSDILANDLHINTRNISPRMKYVLSECLCYYIKMWPGWKQYEVVCTNERAKVEYIEKFKQYLIFKINFILENERIFIQEDSNKKSSRMVSQEVQTDPISKKNKPDAPYNLVISGQPNVLNNIVFIEMDGDIVIKQHAEKPWKPLTVAEFLNYSFVFVSIKLPDLELSRSNLHEFQRYITECGDSATSPTVDFITYIRKRNLSSKPQVYSIDYLHAYCKQFVDVMKNAPGINKVKITELEVLFRQFLLDIKESNVFSCTNSAGKEVNTMATDTSVCFNIGKKTYIRNKKMVIHNDNQKESNAINFCEILIPRMAYTLAKFCAEEDTTTEDTSFKSLNEINEQINKKSPELYKFVEAVNNSVTYQCLLCPKVYTGERAYIDILDHYRFLHKGEQSVLCFSCRKQFMISKLAGSRWSHECTEDNAGTTATTSNNNEQPSAVPTSSTIGISDILLSGRSSISVDDLLKKQSGAVVNGPQNNRILAAKTTNNAVITTLPLVRVATSSTMMPTASVLLAVAPTSSIKPLVTNTIAIATNPVPTPTNPVSIPSSSTLMTEANNVLNSVVSTPPSETNGNIFDINQINDVIKSEIDEESMATDSNNDEITLSNPLNNSSESLSSVLPADIVTDTITQAAETEPVAPSIESVDTVSDLPASSVTPTSIITEVLNNDAINITSTIDSEPPSDPHAMTQTELSETDV</sequence>
<accession>A0ACB9SQK0</accession>
<proteinExistence type="predicted"/>
<evidence type="ECO:0000313" key="1">
    <source>
        <dbReference type="EMBL" id="KAI4456891.1"/>
    </source>
</evidence>